<evidence type="ECO:0000313" key="2">
    <source>
        <dbReference type="Proteomes" id="UP000255239"/>
    </source>
</evidence>
<evidence type="ECO:0000313" key="1">
    <source>
        <dbReference type="EMBL" id="STV57448.1"/>
    </source>
</evidence>
<protein>
    <submittedName>
        <fullName evidence="1">Uncharacterized protein</fullName>
    </submittedName>
</protein>
<dbReference type="Proteomes" id="UP000255239">
    <property type="component" value="Unassembled WGS sequence"/>
</dbReference>
<gene>
    <name evidence="1" type="ORF">NCTC11679_02308</name>
</gene>
<accession>A0A332PJW4</accession>
<sequence>MPYLQLLSYPATIFSEKYRRIGSIDQGYLRRYVANINIIQYGHGNILKSGFKGIQIIMFSRVAYVGCSTSADKNTI</sequence>
<proteinExistence type="predicted"/>
<organism evidence="1 2">
    <name type="scientific">Klebsiella pneumoniae</name>
    <dbReference type="NCBI Taxonomy" id="573"/>
    <lineage>
        <taxon>Bacteria</taxon>
        <taxon>Pseudomonadati</taxon>
        <taxon>Pseudomonadota</taxon>
        <taxon>Gammaproteobacteria</taxon>
        <taxon>Enterobacterales</taxon>
        <taxon>Enterobacteriaceae</taxon>
        <taxon>Klebsiella/Raoultella group</taxon>
        <taxon>Klebsiella</taxon>
        <taxon>Klebsiella pneumoniae complex</taxon>
    </lineage>
</organism>
<reference evidence="1 2" key="1">
    <citation type="submission" date="2018-06" db="EMBL/GenBank/DDBJ databases">
        <authorList>
            <consortium name="Pathogen Informatics"/>
            <person name="Doyle S."/>
        </authorList>
    </citation>
    <scope>NUCLEOTIDE SEQUENCE [LARGE SCALE GENOMIC DNA]</scope>
    <source>
        <strain evidence="1 2">NCTC11679</strain>
    </source>
</reference>
<dbReference type="EMBL" id="UGMG01000001">
    <property type="protein sequence ID" value="STV57448.1"/>
    <property type="molecule type" value="Genomic_DNA"/>
</dbReference>
<name>A0A332PJW4_KLEPN</name>
<dbReference type="AlphaFoldDB" id="A0A332PJW4"/>